<dbReference type="STRING" id="980561.A1359_16430"/>
<comment type="caution">
    <text evidence="2">The sequence shown here is derived from an EMBL/GenBank/DDBJ whole genome shotgun (WGS) entry which is preliminary data.</text>
</comment>
<evidence type="ECO:0000313" key="3">
    <source>
        <dbReference type="Proteomes" id="UP000078476"/>
    </source>
</evidence>
<accession>A0A177MY96</accession>
<organism evidence="2 3">
    <name type="scientific">Methylomonas lenta</name>
    <dbReference type="NCBI Taxonomy" id="980561"/>
    <lineage>
        <taxon>Bacteria</taxon>
        <taxon>Pseudomonadati</taxon>
        <taxon>Pseudomonadota</taxon>
        <taxon>Gammaproteobacteria</taxon>
        <taxon>Methylococcales</taxon>
        <taxon>Methylococcaceae</taxon>
        <taxon>Methylomonas</taxon>
    </lineage>
</organism>
<proteinExistence type="predicted"/>
<dbReference type="EMBL" id="LUUI01000152">
    <property type="protein sequence ID" value="OAI10591.1"/>
    <property type="molecule type" value="Genomic_DNA"/>
</dbReference>
<keyword evidence="3" id="KW-1185">Reference proteome</keyword>
<dbReference type="AlphaFoldDB" id="A0A177MY96"/>
<evidence type="ECO:0000313" key="2">
    <source>
        <dbReference type="EMBL" id="OAI10591.1"/>
    </source>
</evidence>
<evidence type="ECO:0000259" key="1">
    <source>
        <dbReference type="Pfam" id="PF13501"/>
    </source>
</evidence>
<name>A0A177MY96_9GAMM</name>
<dbReference type="PIRSF" id="PIRSF010312">
    <property type="entry name" value="Sulphur_oxidation_SoxY"/>
    <property type="match status" value="1"/>
</dbReference>
<sequence length="144" mass="15825">MRNIATLTASASLFHAKLADATWLAQHFSSSEFSTLFDQLFAGHTIIDSHEVNISLPEIAENGAVVPITISSSLDHIDKIYILVEKNPTPLACEFELSKDVVVYITARIKMAESCNVVIIAQQEDYLLRNQKWVTVMQGGCGTG</sequence>
<feature type="domain" description="Ig-like SoxY" evidence="1">
    <location>
        <begin position="39"/>
        <end position="141"/>
    </location>
</feature>
<dbReference type="Proteomes" id="UP000078476">
    <property type="component" value="Unassembled WGS sequence"/>
</dbReference>
<dbReference type="Pfam" id="PF13501">
    <property type="entry name" value="SoxY"/>
    <property type="match status" value="1"/>
</dbReference>
<dbReference type="InterPro" id="IPR016568">
    <property type="entry name" value="Sulphur_oxidation_SoxY"/>
</dbReference>
<reference evidence="2 3" key="1">
    <citation type="submission" date="2016-03" db="EMBL/GenBank/DDBJ databases">
        <authorList>
            <person name="Ploux O."/>
        </authorList>
    </citation>
    <scope>NUCLEOTIDE SEQUENCE [LARGE SCALE GENOMIC DNA]</scope>
    <source>
        <strain evidence="2 3">R-45370</strain>
    </source>
</reference>
<dbReference type="InterPro" id="IPR038162">
    <property type="entry name" value="SoxY_sf"/>
</dbReference>
<dbReference type="Gene3D" id="2.60.40.2470">
    <property type="entry name" value="SoxY domain"/>
    <property type="match status" value="1"/>
</dbReference>
<dbReference type="InterPro" id="IPR032711">
    <property type="entry name" value="SoxY"/>
</dbReference>
<protein>
    <recommendedName>
        <fullName evidence="1">Ig-like SoxY domain-containing protein</fullName>
    </recommendedName>
</protein>
<gene>
    <name evidence="2" type="ORF">A1359_16430</name>
</gene>